<dbReference type="PROSITE" id="PS50977">
    <property type="entry name" value="HTH_TETR_2"/>
    <property type="match status" value="1"/>
</dbReference>
<evidence type="ECO:0000256" key="2">
    <source>
        <dbReference type="ARBA" id="ARBA00023125"/>
    </source>
</evidence>
<accession>A0A7W6FXG7</accession>
<dbReference type="RefSeq" id="WP_246388334.1">
    <property type="nucleotide sequence ID" value="NZ_JACIDY010000002.1"/>
</dbReference>
<dbReference type="InterPro" id="IPR050109">
    <property type="entry name" value="HTH-type_TetR-like_transc_reg"/>
</dbReference>
<dbReference type="AlphaFoldDB" id="A0A7W6FXG7"/>
<evidence type="ECO:0000259" key="5">
    <source>
        <dbReference type="PROSITE" id="PS50977"/>
    </source>
</evidence>
<dbReference type="InterPro" id="IPR009057">
    <property type="entry name" value="Homeodomain-like_sf"/>
</dbReference>
<dbReference type="InterPro" id="IPR001647">
    <property type="entry name" value="HTH_TetR"/>
</dbReference>
<dbReference type="SUPFAM" id="SSF48498">
    <property type="entry name" value="Tetracyclin repressor-like, C-terminal domain"/>
    <property type="match status" value="1"/>
</dbReference>
<dbReference type="InterPro" id="IPR039536">
    <property type="entry name" value="TetR_C_Proteobacteria"/>
</dbReference>
<dbReference type="Pfam" id="PF14246">
    <property type="entry name" value="TetR_C_7"/>
    <property type="match status" value="1"/>
</dbReference>
<dbReference type="EMBL" id="JACIDY010000002">
    <property type="protein sequence ID" value="MBB3939344.1"/>
    <property type="molecule type" value="Genomic_DNA"/>
</dbReference>
<dbReference type="GO" id="GO:0000976">
    <property type="term" value="F:transcription cis-regulatory region binding"/>
    <property type="evidence" value="ECO:0007669"/>
    <property type="project" value="TreeGrafter"/>
</dbReference>
<keyword evidence="7" id="KW-1185">Reference proteome</keyword>
<dbReference type="PRINTS" id="PR00455">
    <property type="entry name" value="HTHTETR"/>
</dbReference>
<dbReference type="Gene3D" id="1.10.357.10">
    <property type="entry name" value="Tetracycline Repressor, domain 2"/>
    <property type="match status" value="1"/>
</dbReference>
<dbReference type="Proteomes" id="UP000561459">
    <property type="component" value="Unassembled WGS sequence"/>
</dbReference>
<keyword evidence="2 4" id="KW-0238">DNA-binding</keyword>
<evidence type="ECO:0000256" key="4">
    <source>
        <dbReference type="PROSITE-ProRule" id="PRU00335"/>
    </source>
</evidence>
<protein>
    <submittedName>
        <fullName evidence="6">AcrR family transcriptional regulator</fullName>
    </submittedName>
</protein>
<keyword evidence="1" id="KW-0805">Transcription regulation</keyword>
<dbReference type="InterPro" id="IPR036271">
    <property type="entry name" value="Tet_transcr_reg_TetR-rel_C_sf"/>
</dbReference>
<name>A0A7W6FXG7_9SPHN</name>
<organism evidence="6 7">
    <name type="scientific">Novosphingobium fluoreni</name>
    <dbReference type="NCBI Taxonomy" id="1391222"/>
    <lineage>
        <taxon>Bacteria</taxon>
        <taxon>Pseudomonadati</taxon>
        <taxon>Pseudomonadota</taxon>
        <taxon>Alphaproteobacteria</taxon>
        <taxon>Sphingomonadales</taxon>
        <taxon>Sphingomonadaceae</taxon>
        <taxon>Novosphingobium</taxon>
    </lineage>
</organism>
<evidence type="ECO:0000313" key="6">
    <source>
        <dbReference type="EMBL" id="MBB3939344.1"/>
    </source>
</evidence>
<feature type="DNA-binding region" description="H-T-H motif" evidence="4">
    <location>
        <begin position="27"/>
        <end position="46"/>
    </location>
</feature>
<reference evidence="6 7" key="1">
    <citation type="submission" date="2020-08" db="EMBL/GenBank/DDBJ databases">
        <title>Genomic Encyclopedia of Type Strains, Phase IV (KMG-IV): sequencing the most valuable type-strain genomes for metagenomic binning, comparative biology and taxonomic classification.</title>
        <authorList>
            <person name="Goeker M."/>
        </authorList>
    </citation>
    <scope>NUCLEOTIDE SEQUENCE [LARGE SCALE GENOMIC DNA]</scope>
    <source>
        <strain evidence="6 7">DSM 27568</strain>
    </source>
</reference>
<dbReference type="SUPFAM" id="SSF46689">
    <property type="entry name" value="Homeodomain-like"/>
    <property type="match status" value="1"/>
</dbReference>
<gene>
    <name evidence="6" type="ORF">GGR39_000984</name>
</gene>
<feature type="domain" description="HTH tetR-type" evidence="5">
    <location>
        <begin position="4"/>
        <end position="64"/>
    </location>
</feature>
<keyword evidence="3" id="KW-0804">Transcription</keyword>
<proteinExistence type="predicted"/>
<sequence>MNRLHRRTAIVEIATRSFLERGYAATSMTAISDELGGSKATLWSHFTSKEELFAAVVDGLVERFAASIGDPLDSHAFSVEGLRDHCVRLARKLLTPDAISLFSLIIAEGRRFPEIRHVFHDRAPARAQRQMTAFLATAMDAAEAARMARIVNAAMVGYRTHALTRPELPTDEEIVQFVDDFIAHLRLPAYESIPEDKSG</sequence>
<evidence type="ECO:0000256" key="3">
    <source>
        <dbReference type="ARBA" id="ARBA00023163"/>
    </source>
</evidence>
<comment type="caution">
    <text evidence="6">The sequence shown here is derived from an EMBL/GenBank/DDBJ whole genome shotgun (WGS) entry which is preliminary data.</text>
</comment>
<dbReference type="GO" id="GO:0003700">
    <property type="term" value="F:DNA-binding transcription factor activity"/>
    <property type="evidence" value="ECO:0007669"/>
    <property type="project" value="TreeGrafter"/>
</dbReference>
<evidence type="ECO:0000256" key="1">
    <source>
        <dbReference type="ARBA" id="ARBA00023015"/>
    </source>
</evidence>
<dbReference type="FunFam" id="1.10.10.60:FF:000141">
    <property type="entry name" value="TetR family transcriptional regulator"/>
    <property type="match status" value="1"/>
</dbReference>
<dbReference type="PANTHER" id="PTHR30055:SF146">
    <property type="entry name" value="HTH-TYPE TRANSCRIPTIONAL DUAL REGULATOR CECR"/>
    <property type="match status" value="1"/>
</dbReference>
<evidence type="ECO:0000313" key="7">
    <source>
        <dbReference type="Proteomes" id="UP000561459"/>
    </source>
</evidence>
<dbReference type="PANTHER" id="PTHR30055">
    <property type="entry name" value="HTH-TYPE TRANSCRIPTIONAL REGULATOR RUTR"/>
    <property type="match status" value="1"/>
</dbReference>
<dbReference type="Pfam" id="PF00440">
    <property type="entry name" value="TetR_N"/>
    <property type="match status" value="1"/>
</dbReference>